<keyword evidence="4" id="KW-0413">Isomerase</keyword>
<evidence type="ECO:0000256" key="2">
    <source>
        <dbReference type="ARBA" id="ARBA00022723"/>
    </source>
</evidence>
<keyword evidence="3" id="KW-0460">Magnesium</keyword>
<evidence type="ECO:0000256" key="1">
    <source>
        <dbReference type="ARBA" id="ARBA00010231"/>
    </source>
</evidence>
<dbReference type="PANTHER" id="PTHR45745">
    <property type="entry name" value="PHOSPHOMANNOMUTASE 45A"/>
    <property type="match status" value="1"/>
</dbReference>
<dbReference type="EMBL" id="JAURVH010001517">
    <property type="protein sequence ID" value="KAK5928801.1"/>
    <property type="molecule type" value="Genomic_DNA"/>
</dbReference>
<comment type="similarity">
    <text evidence="1">Belongs to the phosphohexose mutase family.</text>
</comment>
<keyword evidence="2" id="KW-0479">Metal-binding</keyword>
<dbReference type="AlphaFoldDB" id="A0AAN8DTC7"/>
<dbReference type="SUPFAM" id="SSF53738">
    <property type="entry name" value="Phosphoglucomutase, first 3 domains"/>
    <property type="match status" value="1"/>
</dbReference>
<dbReference type="GO" id="GO:0047933">
    <property type="term" value="F:glucose-1,6-bisphosphate synthase activity"/>
    <property type="evidence" value="ECO:0007669"/>
    <property type="project" value="TreeGrafter"/>
</dbReference>
<protein>
    <recommendedName>
        <fullName evidence="5">Alpha-D-phosphohexomutase alpha/beta/alpha domain-containing protein</fullName>
    </recommendedName>
</protein>
<dbReference type="InterPro" id="IPR016055">
    <property type="entry name" value="A-D-PHexomutase_a/b/a-I/II/III"/>
</dbReference>
<proteinExistence type="inferred from homology"/>
<organism evidence="6 7">
    <name type="scientific">Champsocephalus gunnari</name>
    <name type="common">Mackerel icefish</name>
    <dbReference type="NCBI Taxonomy" id="52237"/>
    <lineage>
        <taxon>Eukaryota</taxon>
        <taxon>Metazoa</taxon>
        <taxon>Chordata</taxon>
        <taxon>Craniata</taxon>
        <taxon>Vertebrata</taxon>
        <taxon>Euteleostomi</taxon>
        <taxon>Actinopterygii</taxon>
        <taxon>Neopterygii</taxon>
        <taxon>Teleostei</taxon>
        <taxon>Neoteleostei</taxon>
        <taxon>Acanthomorphata</taxon>
        <taxon>Eupercaria</taxon>
        <taxon>Perciformes</taxon>
        <taxon>Notothenioidei</taxon>
        <taxon>Channichthyidae</taxon>
        <taxon>Champsocephalus</taxon>
    </lineage>
</organism>
<evidence type="ECO:0000313" key="6">
    <source>
        <dbReference type="EMBL" id="KAK5928801.1"/>
    </source>
</evidence>
<dbReference type="InterPro" id="IPR005844">
    <property type="entry name" value="A-D-PHexomutase_a/b/a-I"/>
</dbReference>
<dbReference type="GO" id="GO:0016868">
    <property type="term" value="F:intramolecular phosphotransferase activity"/>
    <property type="evidence" value="ECO:0007669"/>
    <property type="project" value="InterPro"/>
</dbReference>
<sequence>MEHRSPADPHLDRVVEHRRTGDPHLDRAVEQWLSWDRNVLTRSQVEVFLSDRKWEELRSRLCSRMSFGTAGLRGPMGAGFNRVNDLTVIQTTQGLFSYLLRCCPDVSSRGVVVGFDTRGQQESGCSSSRLARLVAAVLLSRGVPVHLFSAFVPTPYVPFAVKRLGAAAGVMITASHNPKEDNGYKVSNVQHRRATTRGRSLVTQQHVTCPQ</sequence>
<evidence type="ECO:0000256" key="4">
    <source>
        <dbReference type="ARBA" id="ARBA00023235"/>
    </source>
</evidence>
<dbReference type="GO" id="GO:0000287">
    <property type="term" value="F:magnesium ion binding"/>
    <property type="evidence" value="ECO:0007669"/>
    <property type="project" value="InterPro"/>
</dbReference>
<dbReference type="Pfam" id="PF02878">
    <property type="entry name" value="PGM_PMM_I"/>
    <property type="match status" value="1"/>
</dbReference>
<evidence type="ECO:0000256" key="3">
    <source>
        <dbReference type="ARBA" id="ARBA00022842"/>
    </source>
</evidence>
<accession>A0AAN8DTC7</accession>
<dbReference type="Gene3D" id="3.40.120.10">
    <property type="entry name" value="Alpha-D-Glucose-1,6-Bisphosphate, subunit A, domain 3"/>
    <property type="match status" value="1"/>
</dbReference>
<evidence type="ECO:0000259" key="5">
    <source>
        <dbReference type="Pfam" id="PF02878"/>
    </source>
</evidence>
<gene>
    <name evidence="6" type="ORF">CgunFtcFv8_010091</name>
</gene>
<feature type="domain" description="Alpha-D-phosphohexomutase alpha/beta/alpha" evidence="5">
    <location>
        <begin position="65"/>
        <end position="188"/>
    </location>
</feature>
<dbReference type="GO" id="GO:0005975">
    <property type="term" value="P:carbohydrate metabolic process"/>
    <property type="evidence" value="ECO:0007669"/>
    <property type="project" value="InterPro"/>
</dbReference>
<comment type="caution">
    <text evidence="6">The sequence shown here is derived from an EMBL/GenBank/DDBJ whole genome shotgun (WGS) entry which is preliminary data.</text>
</comment>
<keyword evidence="7" id="KW-1185">Reference proteome</keyword>
<dbReference type="PANTHER" id="PTHR45745:SF2">
    <property type="entry name" value="GLUCOSE 1,6-BISPHOSPHATE SYNTHASE"/>
    <property type="match status" value="1"/>
</dbReference>
<dbReference type="InterPro" id="IPR016066">
    <property type="entry name" value="A-D-PHexomutase_CS"/>
</dbReference>
<dbReference type="GO" id="GO:0005634">
    <property type="term" value="C:nucleus"/>
    <property type="evidence" value="ECO:0007669"/>
    <property type="project" value="TreeGrafter"/>
</dbReference>
<name>A0AAN8DTC7_CHAGU</name>
<reference evidence="6 7" key="1">
    <citation type="journal article" date="2023" name="Mol. Biol. Evol.">
        <title>Genomics of Secondarily Temperate Adaptation in the Only Non-Antarctic Icefish.</title>
        <authorList>
            <person name="Rivera-Colon A.G."/>
            <person name="Rayamajhi N."/>
            <person name="Minhas B.F."/>
            <person name="Madrigal G."/>
            <person name="Bilyk K.T."/>
            <person name="Yoon V."/>
            <person name="Hune M."/>
            <person name="Gregory S."/>
            <person name="Cheng C.H.C."/>
            <person name="Catchen J.M."/>
        </authorList>
    </citation>
    <scope>NUCLEOTIDE SEQUENCE [LARGE SCALE GENOMIC DNA]</scope>
    <source>
        <tissue evidence="6">White muscle</tissue>
    </source>
</reference>
<dbReference type="PROSITE" id="PS00710">
    <property type="entry name" value="PGM_PMM"/>
    <property type="match status" value="1"/>
</dbReference>
<dbReference type="Proteomes" id="UP001331515">
    <property type="component" value="Unassembled WGS sequence"/>
</dbReference>
<evidence type="ECO:0000313" key="7">
    <source>
        <dbReference type="Proteomes" id="UP001331515"/>
    </source>
</evidence>